<dbReference type="OrthoDB" id="9816424at2"/>
<evidence type="ECO:0000313" key="2">
    <source>
        <dbReference type="EMBL" id="PYF12795.1"/>
    </source>
</evidence>
<gene>
    <name evidence="2" type="ORF">C8J30_101176</name>
</gene>
<dbReference type="InterPro" id="IPR029063">
    <property type="entry name" value="SAM-dependent_MTases_sf"/>
</dbReference>
<reference evidence="2 3" key="1">
    <citation type="submission" date="2018-06" db="EMBL/GenBank/DDBJ databases">
        <title>Genomic Encyclopedia of Type Strains, Phase III (KMG-III): the genomes of soil and plant-associated and newly described type strains.</title>
        <authorList>
            <person name="Whitman W."/>
        </authorList>
    </citation>
    <scope>NUCLEOTIDE SEQUENCE [LARGE SCALE GENOMIC DNA]</scope>
    <source>
        <strain evidence="2 3">JA737</strain>
    </source>
</reference>
<dbReference type="Gene3D" id="3.40.50.150">
    <property type="entry name" value="Vaccinia Virus protein VP39"/>
    <property type="match status" value="1"/>
</dbReference>
<dbReference type="SUPFAM" id="SSF53335">
    <property type="entry name" value="S-adenosyl-L-methionine-dependent methyltransferases"/>
    <property type="match status" value="1"/>
</dbReference>
<dbReference type="RefSeq" id="WP_110803842.1">
    <property type="nucleotide sequence ID" value="NZ_QJTK01000001.1"/>
</dbReference>
<name>A0A318UGU9_9RHOB</name>
<organism evidence="2 3">
    <name type="scientific">Rhodobacter viridis</name>
    <dbReference type="NCBI Taxonomy" id="1054202"/>
    <lineage>
        <taxon>Bacteria</taxon>
        <taxon>Pseudomonadati</taxon>
        <taxon>Pseudomonadota</taxon>
        <taxon>Alphaproteobacteria</taxon>
        <taxon>Rhodobacterales</taxon>
        <taxon>Rhodobacter group</taxon>
        <taxon>Rhodobacter</taxon>
    </lineage>
</organism>
<dbReference type="AlphaFoldDB" id="A0A318UGU9"/>
<sequence>MTATDKDAPDTDVIDPAAPDARLAEASTPKAKKEKPNFRFQGTDVAADIRAKYKTGGDLVDLYATTEGREVHKWHHYLPIYERYFEKFRGKPVRMLEIGTWRGGSLGLWRRYFGPEAVIFGIDINPDCAQYNGEAGQVRIGSQADPEFLTRVIAEMGGVDIVLDDGSHVMKHVRASLRTLFPMLSEGGLYMIEDMQCAYWKNFGGGLESPDNIFNFLRKLTDDMHRWYHGGKQKVGPFGHLVSGIHVHDAIIVLEKDPVHPPVNSIIGGKPGAFDREEDADG</sequence>
<keyword evidence="3" id="KW-1185">Reference proteome</keyword>
<feature type="region of interest" description="Disordered" evidence="1">
    <location>
        <begin position="1"/>
        <end position="35"/>
    </location>
</feature>
<evidence type="ECO:0000313" key="3">
    <source>
        <dbReference type="Proteomes" id="UP000247727"/>
    </source>
</evidence>
<keyword evidence="2" id="KW-0489">Methyltransferase</keyword>
<proteinExistence type="predicted"/>
<accession>A0A318UGU9</accession>
<protein>
    <submittedName>
        <fullName evidence="2">Methyltransferase family protein</fullName>
    </submittedName>
</protein>
<comment type="caution">
    <text evidence="2">The sequence shown here is derived from an EMBL/GenBank/DDBJ whole genome shotgun (WGS) entry which is preliminary data.</text>
</comment>
<dbReference type="Pfam" id="PF13578">
    <property type="entry name" value="Methyltransf_24"/>
    <property type="match status" value="1"/>
</dbReference>
<dbReference type="GO" id="GO:0008168">
    <property type="term" value="F:methyltransferase activity"/>
    <property type="evidence" value="ECO:0007669"/>
    <property type="project" value="UniProtKB-KW"/>
</dbReference>
<dbReference type="GO" id="GO:0032259">
    <property type="term" value="P:methylation"/>
    <property type="evidence" value="ECO:0007669"/>
    <property type="project" value="UniProtKB-KW"/>
</dbReference>
<dbReference type="EMBL" id="QJTK01000001">
    <property type="protein sequence ID" value="PYF12795.1"/>
    <property type="molecule type" value="Genomic_DNA"/>
</dbReference>
<dbReference type="Proteomes" id="UP000247727">
    <property type="component" value="Unassembled WGS sequence"/>
</dbReference>
<evidence type="ECO:0000256" key="1">
    <source>
        <dbReference type="SAM" id="MobiDB-lite"/>
    </source>
</evidence>
<keyword evidence="2" id="KW-0808">Transferase</keyword>